<dbReference type="Gene3D" id="3.20.20.70">
    <property type="entry name" value="Aldolase class I"/>
    <property type="match status" value="1"/>
</dbReference>
<feature type="binding site" evidence="9">
    <location>
        <position position="68"/>
    </location>
    <ligand>
        <name>4-amino-2-methyl-5-(diphosphooxymethyl)pyrimidine</name>
        <dbReference type="ChEBI" id="CHEBI:57841"/>
    </ligand>
</feature>
<reference evidence="13 14" key="1">
    <citation type="submission" date="2023-11" db="EMBL/GenBank/DDBJ databases">
        <authorList>
            <person name="Ouyang M.-Y."/>
        </authorList>
    </citation>
    <scope>NUCLEOTIDE SEQUENCE [LARGE SCALE GENOMIC DNA]</scope>
    <source>
        <strain evidence="13 14">OY6</strain>
    </source>
</reference>
<feature type="binding site" evidence="9">
    <location>
        <position position="107"/>
    </location>
    <ligand>
        <name>4-amino-2-methyl-5-(diphosphooxymethyl)pyrimidine</name>
        <dbReference type="ChEBI" id="CHEBI:57841"/>
    </ligand>
</feature>
<evidence type="ECO:0000256" key="1">
    <source>
        <dbReference type="ARBA" id="ARBA00005165"/>
    </source>
</evidence>
<dbReference type="HAMAP" id="MF_00097">
    <property type="entry name" value="TMP_synthase"/>
    <property type="match status" value="1"/>
</dbReference>
<keyword evidence="14" id="KW-1185">Reference proteome</keyword>
<evidence type="ECO:0000313" key="14">
    <source>
        <dbReference type="Proteomes" id="UP001284537"/>
    </source>
</evidence>
<dbReference type="InterPro" id="IPR022998">
    <property type="entry name" value="ThiamineP_synth_TenI"/>
</dbReference>
<dbReference type="Proteomes" id="UP001284537">
    <property type="component" value="Unassembled WGS sequence"/>
</dbReference>
<evidence type="ECO:0000256" key="5">
    <source>
        <dbReference type="ARBA" id="ARBA00022977"/>
    </source>
</evidence>
<comment type="pathway">
    <text evidence="1 9 11">Cofactor biosynthesis; thiamine diphosphate biosynthesis; thiamine phosphate from 4-amino-2-methyl-5-diphosphomethylpyrimidine and 4-methyl-5-(2-phosphoethyl)-thiazole: step 1/1.</text>
</comment>
<evidence type="ECO:0000256" key="6">
    <source>
        <dbReference type="ARBA" id="ARBA00047334"/>
    </source>
</evidence>
<feature type="binding site" evidence="9">
    <location>
        <position position="88"/>
    </location>
    <ligand>
        <name>Mg(2+)</name>
        <dbReference type="ChEBI" id="CHEBI:18420"/>
    </ligand>
</feature>
<sequence>MKFPHEGLYAITQPENKTIAQIVKDVEAALRGGASVIQYRDKNPLDAPQLARLLLEVCHAYDAPLLINDSVELALAVDADGVHLGRDDGEIATARRLLGQDAIIGVSCYNDVDKAQNMAAAGADYVAFGRFFPSGSKPLAAPADIISLHRAKQLINVPIVAIGGILPENGGTLLAAGADLLAVIGGIFDHEPEAAARAYQALFNPQAE</sequence>
<keyword evidence="2 9" id="KW-0808">Transferase</keyword>
<evidence type="ECO:0000256" key="9">
    <source>
        <dbReference type="HAMAP-Rule" id="MF_00097"/>
    </source>
</evidence>
<feature type="binding site" evidence="9">
    <location>
        <position position="137"/>
    </location>
    <ligand>
        <name>4-amino-2-methyl-5-(diphosphooxymethyl)pyrimidine</name>
        <dbReference type="ChEBI" id="CHEBI:57841"/>
    </ligand>
</feature>
<comment type="cofactor">
    <cofactor evidence="9">
        <name>Mg(2+)</name>
        <dbReference type="ChEBI" id="CHEBI:18420"/>
    </cofactor>
    <text evidence="9">Binds 1 Mg(2+) ion per subunit.</text>
</comment>
<comment type="catalytic activity">
    <reaction evidence="6 9 10">
        <text>4-methyl-5-(2-phosphooxyethyl)-thiazole + 4-amino-2-methyl-5-(diphosphooxymethyl)pyrimidine + H(+) = thiamine phosphate + diphosphate</text>
        <dbReference type="Rhea" id="RHEA:22328"/>
        <dbReference type="ChEBI" id="CHEBI:15378"/>
        <dbReference type="ChEBI" id="CHEBI:33019"/>
        <dbReference type="ChEBI" id="CHEBI:37575"/>
        <dbReference type="ChEBI" id="CHEBI:57841"/>
        <dbReference type="ChEBI" id="CHEBI:58296"/>
        <dbReference type="EC" id="2.5.1.3"/>
    </reaction>
</comment>
<comment type="caution">
    <text evidence="13">The sequence shown here is derived from an EMBL/GenBank/DDBJ whole genome shotgun (WGS) entry which is preliminary data.</text>
</comment>
<dbReference type="InterPro" id="IPR034291">
    <property type="entry name" value="TMP_synthase"/>
</dbReference>
<feature type="domain" description="Thiamine phosphate synthase/TenI" evidence="12">
    <location>
        <begin position="8"/>
        <end position="187"/>
    </location>
</feature>
<comment type="caution">
    <text evidence="9">Lacks conserved residue(s) required for the propagation of feature annotation.</text>
</comment>
<evidence type="ECO:0000256" key="7">
    <source>
        <dbReference type="ARBA" id="ARBA00047851"/>
    </source>
</evidence>
<feature type="binding site" evidence="9">
    <location>
        <position position="69"/>
    </location>
    <ligand>
        <name>Mg(2+)</name>
        <dbReference type="ChEBI" id="CHEBI:18420"/>
    </ligand>
</feature>
<proteinExistence type="inferred from homology"/>
<name>A0ABU4UAX4_9GAMM</name>
<evidence type="ECO:0000259" key="12">
    <source>
        <dbReference type="Pfam" id="PF02581"/>
    </source>
</evidence>
<dbReference type="NCBIfam" id="TIGR00693">
    <property type="entry name" value="thiE"/>
    <property type="match status" value="1"/>
</dbReference>
<comment type="similarity">
    <text evidence="9 10">Belongs to the thiamine-phosphate synthase family.</text>
</comment>
<accession>A0ABU4UAX4</accession>
<evidence type="ECO:0000256" key="3">
    <source>
        <dbReference type="ARBA" id="ARBA00022723"/>
    </source>
</evidence>
<dbReference type="EC" id="2.5.1.3" evidence="9"/>
<dbReference type="RefSeq" id="WP_171694746.1">
    <property type="nucleotide sequence ID" value="NZ_JAXARY010000002.1"/>
</dbReference>
<dbReference type="SUPFAM" id="SSF51391">
    <property type="entry name" value="Thiamin phosphate synthase"/>
    <property type="match status" value="1"/>
</dbReference>
<dbReference type="EMBL" id="JAXARY010000002">
    <property type="protein sequence ID" value="MDX8126311.1"/>
    <property type="molecule type" value="Genomic_DNA"/>
</dbReference>
<feature type="binding site" evidence="9">
    <location>
        <position position="164"/>
    </location>
    <ligand>
        <name>2-[(2R,5Z)-2-carboxy-4-methylthiazol-5(2H)-ylidene]ethyl phosphate</name>
        <dbReference type="ChEBI" id="CHEBI:62899"/>
    </ligand>
</feature>
<feature type="binding site" evidence="9">
    <location>
        <begin position="38"/>
        <end position="42"/>
    </location>
    <ligand>
        <name>4-amino-2-methyl-5-(diphosphooxymethyl)pyrimidine</name>
        <dbReference type="ChEBI" id="CHEBI:57841"/>
    </ligand>
</feature>
<keyword evidence="4 9" id="KW-0460">Magnesium</keyword>
<keyword evidence="3 9" id="KW-0479">Metal-binding</keyword>
<dbReference type="PANTHER" id="PTHR20857">
    <property type="entry name" value="THIAMINE-PHOSPHATE PYROPHOSPHORYLASE"/>
    <property type="match status" value="1"/>
</dbReference>
<evidence type="ECO:0000256" key="2">
    <source>
        <dbReference type="ARBA" id="ARBA00022679"/>
    </source>
</evidence>
<comment type="catalytic activity">
    <reaction evidence="7 9 10">
        <text>2-(2-carboxy-4-methylthiazol-5-yl)ethyl phosphate + 4-amino-2-methyl-5-(diphosphooxymethyl)pyrimidine + 2 H(+) = thiamine phosphate + CO2 + diphosphate</text>
        <dbReference type="Rhea" id="RHEA:47848"/>
        <dbReference type="ChEBI" id="CHEBI:15378"/>
        <dbReference type="ChEBI" id="CHEBI:16526"/>
        <dbReference type="ChEBI" id="CHEBI:33019"/>
        <dbReference type="ChEBI" id="CHEBI:37575"/>
        <dbReference type="ChEBI" id="CHEBI:57841"/>
        <dbReference type="ChEBI" id="CHEBI:62890"/>
        <dbReference type="EC" id="2.5.1.3"/>
    </reaction>
</comment>
<dbReference type="PANTHER" id="PTHR20857:SF15">
    <property type="entry name" value="THIAMINE-PHOSPHATE SYNTHASE"/>
    <property type="match status" value="1"/>
</dbReference>
<organism evidence="13 14">
    <name type="scientific">Methylomonas defluvii</name>
    <dbReference type="NCBI Taxonomy" id="3045149"/>
    <lineage>
        <taxon>Bacteria</taxon>
        <taxon>Pseudomonadati</taxon>
        <taxon>Pseudomonadota</taxon>
        <taxon>Gammaproteobacteria</taxon>
        <taxon>Methylococcales</taxon>
        <taxon>Methylococcaceae</taxon>
        <taxon>Methylomonas</taxon>
    </lineage>
</organism>
<evidence type="ECO:0000256" key="4">
    <source>
        <dbReference type="ARBA" id="ARBA00022842"/>
    </source>
</evidence>
<feature type="binding site" evidence="9">
    <location>
        <begin position="134"/>
        <end position="136"/>
    </location>
    <ligand>
        <name>2-[(2R,5Z)-2-carboxy-4-methylthiazol-5(2H)-ylidene]ethyl phosphate</name>
        <dbReference type="ChEBI" id="CHEBI:62899"/>
    </ligand>
</feature>
<dbReference type="InterPro" id="IPR013785">
    <property type="entry name" value="Aldolase_TIM"/>
</dbReference>
<evidence type="ECO:0000256" key="8">
    <source>
        <dbReference type="ARBA" id="ARBA00047883"/>
    </source>
</evidence>
<dbReference type="CDD" id="cd00564">
    <property type="entry name" value="TMP_TenI"/>
    <property type="match status" value="1"/>
</dbReference>
<protein>
    <recommendedName>
        <fullName evidence="9">Thiamine-phosphate synthase</fullName>
        <shortName evidence="9">TP synthase</shortName>
        <shortName evidence="9">TPS</shortName>
        <ecNumber evidence="9">2.5.1.3</ecNumber>
    </recommendedName>
    <alternativeName>
        <fullName evidence="9">Thiamine-phosphate pyrophosphorylase</fullName>
        <shortName evidence="9">TMP pyrophosphorylase</shortName>
        <shortName evidence="9">TMP-PPase</shortName>
    </alternativeName>
</protein>
<gene>
    <name evidence="9 13" type="primary">thiE</name>
    <name evidence="13" type="ORF">QLH52_03390</name>
</gene>
<dbReference type="InterPro" id="IPR036206">
    <property type="entry name" value="ThiamineP_synth_sf"/>
</dbReference>
<evidence type="ECO:0000256" key="11">
    <source>
        <dbReference type="RuleBase" id="RU004253"/>
    </source>
</evidence>
<evidence type="ECO:0000256" key="10">
    <source>
        <dbReference type="RuleBase" id="RU003826"/>
    </source>
</evidence>
<comment type="function">
    <text evidence="9">Condenses 4-methyl-5-(beta-hydroxyethyl)thiazole monophosphate (THZ-P) and 2-methyl-4-amino-5-hydroxymethyl pyrimidine pyrophosphate (HMP-PP) to form thiamine monophosphate (TMP).</text>
</comment>
<keyword evidence="5 9" id="KW-0784">Thiamine biosynthesis</keyword>
<comment type="catalytic activity">
    <reaction evidence="8 9 10">
        <text>2-[(2R,5Z)-2-carboxy-4-methylthiazol-5(2H)-ylidene]ethyl phosphate + 4-amino-2-methyl-5-(diphosphooxymethyl)pyrimidine + 2 H(+) = thiamine phosphate + CO2 + diphosphate</text>
        <dbReference type="Rhea" id="RHEA:47844"/>
        <dbReference type="ChEBI" id="CHEBI:15378"/>
        <dbReference type="ChEBI" id="CHEBI:16526"/>
        <dbReference type="ChEBI" id="CHEBI:33019"/>
        <dbReference type="ChEBI" id="CHEBI:37575"/>
        <dbReference type="ChEBI" id="CHEBI:57841"/>
        <dbReference type="ChEBI" id="CHEBI:62899"/>
        <dbReference type="EC" id="2.5.1.3"/>
    </reaction>
</comment>
<dbReference type="GO" id="GO:0004789">
    <property type="term" value="F:thiamine-phosphate diphosphorylase activity"/>
    <property type="evidence" value="ECO:0007669"/>
    <property type="project" value="UniProtKB-EC"/>
</dbReference>
<evidence type="ECO:0000313" key="13">
    <source>
        <dbReference type="EMBL" id="MDX8126311.1"/>
    </source>
</evidence>
<dbReference type="Pfam" id="PF02581">
    <property type="entry name" value="TMP-TENI"/>
    <property type="match status" value="1"/>
</dbReference>